<proteinExistence type="predicted"/>
<dbReference type="SMART" id="SM00471">
    <property type="entry name" value="HDc"/>
    <property type="match status" value="1"/>
</dbReference>
<reference evidence="6 7" key="1">
    <citation type="submission" date="2018-10" db="EMBL/GenBank/DDBJ databases">
        <title>The genome of Lysobacter enzymogenes OH11.</title>
        <authorList>
            <person name="Liu F."/>
            <person name="Zhao Y."/>
            <person name="Qian G."/>
            <person name="Chen Y."/>
            <person name="Xu H."/>
        </authorList>
    </citation>
    <scope>NUCLEOTIDE SEQUENCE [LARGE SCALE GENOMIC DNA]</scope>
    <source>
        <strain evidence="6 7">OH11</strain>
    </source>
</reference>
<dbReference type="AlphaFoldDB" id="A0A3N2RBK4"/>
<dbReference type="PANTHER" id="PTHR46246">
    <property type="entry name" value="GUANOSINE-3',5'-BIS(DIPHOSPHATE) 3'-PYROPHOSPHOHYDROLASE MESH1"/>
    <property type="match status" value="1"/>
</dbReference>
<gene>
    <name evidence="6" type="ORF">D9T17_22320</name>
</gene>
<dbReference type="SUPFAM" id="SSF109604">
    <property type="entry name" value="HD-domain/PDEase-like"/>
    <property type="match status" value="1"/>
</dbReference>
<evidence type="ECO:0000256" key="3">
    <source>
        <dbReference type="ARBA" id="ARBA00022801"/>
    </source>
</evidence>
<protein>
    <submittedName>
        <fullName evidence="6">HD domain-containing protein</fullName>
    </submittedName>
</protein>
<sequence>MVIADGEAGPARPALAAVARRGRGFAPRPSARRGHRRRGPAALRYNGAAAATAAVPRRIAALSPASFPSRAAPLPRDAGGWASARYDRLAVSPQGATVTHDHGSVLRAAAFAAQRHRRQRRHDAERSPYINHPLALADTLANLGGIADPVVLCAALLHDTVEDTATTLEEIELAFGARVAAVVAQVTDDKSLPKAERKRLQIEHARHISPEARLVKLADKICNLRDLLQAPPPWTRQRKREYFDWAAQVVAGLRGVHPVLEAEFDAVHARIDELADSV</sequence>
<dbReference type="PANTHER" id="PTHR46246:SF1">
    <property type="entry name" value="GUANOSINE-3',5'-BIS(DIPHOSPHATE) 3'-PYROPHOSPHOHYDROLASE MESH1"/>
    <property type="match status" value="1"/>
</dbReference>
<dbReference type="Gene3D" id="1.10.3210.10">
    <property type="entry name" value="Hypothetical protein af1432"/>
    <property type="match status" value="1"/>
</dbReference>
<dbReference type="Pfam" id="PF13328">
    <property type="entry name" value="HD_4"/>
    <property type="match status" value="1"/>
</dbReference>
<keyword evidence="2" id="KW-0479">Metal-binding</keyword>
<dbReference type="InterPro" id="IPR003607">
    <property type="entry name" value="HD/PDEase_dom"/>
</dbReference>
<evidence type="ECO:0000313" key="6">
    <source>
        <dbReference type="EMBL" id="ROU04854.1"/>
    </source>
</evidence>
<accession>A0A3N2RBK4</accession>
<evidence type="ECO:0000256" key="4">
    <source>
        <dbReference type="ARBA" id="ARBA00023211"/>
    </source>
</evidence>
<dbReference type="GO" id="GO:0046872">
    <property type="term" value="F:metal ion binding"/>
    <property type="evidence" value="ECO:0007669"/>
    <property type="project" value="UniProtKB-KW"/>
</dbReference>
<evidence type="ECO:0000256" key="1">
    <source>
        <dbReference type="ARBA" id="ARBA00001936"/>
    </source>
</evidence>
<organism evidence="6 7">
    <name type="scientific">Lysobacter enzymogenes</name>
    <dbReference type="NCBI Taxonomy" id="69"/>
    <lineage>
        <taxon>Bacteria</taxon>
        <taxon>Pseudomonadati</taxon>
        <taxon>Pseudomonadota</taxon>
        <taxon>Gammaproteobacteria</taxon>
        <taxon>Lysobacterales</taxon>
        <taxon>Lysobacteraceae</taxon>
        <taxon>Lysobacter</taxon>
    </lineage>
</organism>
<dbReference type="GO" id="GO:0008893">
    <property type="term" value="F:guanosine-3',5'-bis(diphosphate) 3'-diphosphatase activity"/>
    <property type="evidence" value="ECO:0007669"/>
    <property type="project" value="TreeGrafter"/>
</dbReference>
<dbReference type="EMBL" id="RCTY01000055">
    <property type="protein sequence ID" value="ROU04854.1"/>
    <property type="molecule type" value="Genomic_DNA"/>
</dbReference>
<comment type="cofactor">
    <cofactor evidence="1">
        <name>Mn(2+)</name>
        <dbReference type="ChEBI" id="CHEBI:29035"/>
    </cofactor>
</comment>
<dbReference type="InterPro" id="IPR006674">
    <property type="entry name" value="HD_domain"/>
</dbReference>
<dbReference type="InterPro" id="IPR052194">
    <property type="entry name" value="MESH1"/>
</dbReference>
<evidence type="ECO:0000313" key="7">
    <source>
        <dbReference type="Proteomes" id="UP000275910"/>
    </source>
</evidence>
<evidence type="ECO:0000256" key="2">
    <source>
        <dbReference type="ARBA" id="ARBA00022723"/>
    </source>
</evidence>
<keyword evidence="3" id="KW-0378">Hydrolase</keyword>
<dbReference type="CDD" id="cd00077">
    <property type="entry name" value="HDc"/>
    <property type="match status" value="1"/>
</dbReference>
<evidence type="ECO:0000259" key="5">
    <source>
        <dbReference type="PROSITE" id="PS51831"/>
    </source>
</evidence>
<feature type="domain" description="HD" evidence="5">
    <location>
        <begin position="129"/>
        <end position="224"/>
    </location>
</feature>
<name>A0A3N2RBK4_LYSEN</name>
<dbReference type="Proteomes" id="UP000275910">
    <property type="component" value="Unassembled WGS sequence"/>
</dbReference>
<keyword evidence="4" id="KW-0464">Manganese</keyword>
<dbReference type="FunFam" id="1.10.3210.10:FF:000012">
    <property type="entry name" value="HD domain containing 3"/>
    <property type="match status" value="1"/>
</dbReference>
<comment type="caution">
    <text evidence="6">The sequence shown here is derived from an EMBL/GenBank/DDBJ whole genome shotgun (WGS) entry which is preliminary data.</text>
</comment>
<dbReference type="PROSITE" id="PS51831">
    <property type="entry name" value="HD"/>
    <property type="match status" value="1"/>
</dbReference>